<sequence>MGAQTTALFAKQPLCVKCLEREEVTIADTADHLVPHRGDPDLFWYGELQPLCASCHSRLKQREELGQDVVRFGPDGWPVG</sequence>
<keyword evidence="2" id="KW-0540">Nuclease</keyword>
<organism evidence="2 3">
    <name type="scientific">Ochrobactrum vermis</name>
    <dbReference type="NCBI Taxonomy" id="1827297"/>
    <lineage>
        <taxon>Bacteria</taxon>
        <taxon>Pseudomonadati</taxon>
        <taxon>Pseudomonadota</taxon>
        <taxon>Alphaproteobacteria</taxon>
        <taxon>Hyphomicrobiales</taxon>
        <taxon>Brucellaceae</taxon>
        <taxon>Brucella/Ochrobactrum group</taxon>
        <taxon>Ochrobactrum</taxon>
    </lineage>
</organism>
<dbReference type="Pfam" id="PF01844">
    <property type="entry name" value="HNH"/>
    <property type="match status" value="1"/>
</dbReference>
<evidence type="ECO:0000313" key="3">
    <source>
        <dbReference type="Proteomes" id="UP001375812"/>
    </source>
</evidence>
<dbReference type="Proteomes" id="UP001375812">
    <property type="component" value="Unassembled WGS sequence"/>
</dbReference>
<dbReference type="EMBL" id="JBBGZH010000001">
    <property type="protein sequence ID" value="MEJ5020191.1"/>
    <property type="molecule type" value="Genomic_DNA"/>
</dbReference>
<evidence type="ECO:0000313" key="2">
    <source>
        <dbReference type="EMBL" id="MEJ5020191.1"/>
    </source>
</evidence>
<protein>
    <submittedName>
        <fullName evidence="2">HNH endonuclease signature motif containing protein</fullName>
    </submittedName>
</protein>
<dbReference type="RefSeq" id="WP_286153470.1">
    <property type="nucleotide sequence ID" value="NZ_JBBGZH010000001.1"/>
</dbReference>
<evidence type="ECO:0000259" key="1">
    <source>
        <dbReference type="Pfam" id="PF01844"/>
    </source>
</evidence>
<dbReference type="InterPro" id="IPR003615">
    <property type="entry name" value="HNH_nuc"/>
</dbReference>
<proteinExistence type="predicted"/>
<accession>A0ABU8PDM3</accession>
<comment type="caution">
    <text evidence="2">The sequence shown here is derived from an EMBL/GenBank/DDBJ whole genome shotgun (WGS) entry which is preliminary data.</text>
</comment>
<keyword evidence="2" id="KW-0255">Endonuclease</keyword>
<reference evidence="2 3" key="1">
    <citation type="submission" date="2023-12" db="EMBL/GenBank/DDBJ databases">
        <title>Gut-associated functions are favored during microbiome assembly across C. elegans life.</title>
        <authorList>
            <person name="Zimmermann J."/>
        </authorList>
    </citation>
    <scope>NUCLEOTIDE SEQUENCE [LARGE SCALE GENOMIC DNA]</scope>
    <source>
        <strain evidence="2 3">MYb71</strain>
    </source>
</reference>
<dbReference type="CDD" id="cd00085">
    <property type="entry name" value="HNHc"/>
    <property type="match status" value="1"/>
</dbReference>
<gene>
    <name evidence="2" type="ORF">WH297_10635</name>
</gene>
<keyword evidence="2" id="KW-0378">Hydrolase</keyword>
<keyword evidence="3" id="KW-1185">Reference proteome</keyword>
<dbReference type="GO" id="GO:0004519">
    <property type="term" value="F:endonuclease activity"/>
    <property type="evidence" value="ECO:0007669"/>
    <property type="project" value="UniProtKB-KW"/>
</dbReference>
<name>A0ABU8PDM3_9HYPH</name>
<dbReference type="InterPro" id="IPR002711">
    <property type="entry name" value="HNH"/>
</dbReference>
<feature type="domain" description="HNH" evidence="1">
    <location>
        <begin position="15"/>
        <end position="61"/>
    </location>
</feature>